<protein>
    <submittedName>
        <fullName evidence="6">Class I SAM-dependent methyltransferase</fullName>
        <ecNumber evidence="6">2.1.-.-</ecNumber>
    </submittedName>
</protein>
<dbReference type="EC" id="2.1.-.-" evidence="6"/>
<reference evidence="6" key="1">
    <citation type="submission" date="2023-09" db="EMBL/GenBank/DDBJ databases">
        <title>Characterization of Arcobacter Isolates from Retail Chicken Sold in Supermarkets in Tbilisi, Georgia.</title>
        <authorList>
            <person name="Matthias R."/>
            <person name="Zautner A.E."/>
        </authorList>
    </citation>
    <scope>NUCLEOTIDE SEQUENCE</scope>
    <source>
        <strain evidence="6">LEO 109</strain>
    </source>
</reference>
<proteinExistence type="predicted"/>
<dbReference type="GO" id="GO:0008168">
    <property type="term" value="F:methyltransferase activity"/>
    <property type="evidence" value="ECO:0007669"/>
    <property type="project" value="UniProtKB-KW"/>
</dbReference>
<feature type="coiled-coil region" evidence="4">
    <location>
        <begin position="66"/>
        <end position="100"/>
    </location>
</feature>
<sequence>MNQFGDLYSQYYDLLYSDKDYINEVEYIDGLIKNNTKTVQTLLDMGCGTGKHAELFCEKGYTVHGIDLSEDMLKIANQRKKEKEDKLEFSHSNIQELNLNKKFDVIVSLFHVMSYQNSNEQLIKAFEVAKNHLNNDGIFIFDFWYGPAVLRDLPTTRVKRLQNENIKVTRIAEPILNPQQNIVDVNYDVFIEDKLSNKIIEKKNYIK</sequence>
<evidence type="ECO:0000256" key="3">
    <source>
        <dbReference type="ARBA" id="ARBA00022691"/>
    </source>
</evidence>
<accession>A0AA96HZV1</accession>
<keyword evidence="2 6" id="KW-0808">Transferase</keyword>
<dbReference type="PANTHER" id="PTHR43464:SF19">
    <property type="entry name" value="UBIQUINONE BIOSYNTHESIS O-METHYLTRANSFERASE, MITOCHONDRIAL"/>
    <property type="match status" value="1"/>
</dbReference>
<dbReference type="SUPFAM" id="SSF53335">
    <property type="entry name" value="S-adenosyl-L-methionine-dependent methyltransferases"/>
    <property type="match status" value="1"/>
</dbReference>
<dbReference type="PANTHER" id="PTHR43464">
    <property type="entry name" value="METHYLTRANSFERASE"/>
    <property type="match status" value="1"/>
</dbReference>
<evidence type="ECO:0000259" key="5">
    <source>
        <dbReference type="Pfam" id="PF13649"/>
    </source>
</evidence>
<evidence type="ECO:0000256" key="2">
    <source>
        <dbReference type="ARBA" id="ARBA00022679"/>
    </source>
</evidence>
<organism evidence="6">
    <name type="scientific">Arcobacter sp. AZ-2023</name>
    <dbReference type="NCBI Taxonomy" id="3074453"/>
    <lineage>
        <taxon>Bacteria</taxon>
        <taxon>Pseudomonadati</taxon>
        <taxon>Campylobacterota</taxon>
        <taxon>Epsilonproteobacteria</taxon>
        <taxon>Campylobacterales</taxon>
        <taxon>Arcobacteraceae</taxon>
        <taxon>Arcobacter</taxon>
    </lineage>
</organism>
<evidence type="ECO:0000256" key="1">
    <source>
        <dbReference type="ARBA" id="ARBA00022603"/>
    </source>
</evidence>
<keyword evidence="1 6" id="KW-0489">Methyltransferase</keyword>
<name>A0AA96HZV1_9BACT</name>
<gene>
    <name evidence="6" type="ORF">RJG52_00785</name>
</gene>
<keyword evidence="4" id="KW-0175">Coiled coil</keyword>
<dbReference type="Gene3D" id="2.20.130.10">
    <property type="entry name" value="CAC2371-like domains"/>
    <property type="match status" value="1"/>
</dbReference>
<evidence type="ECO:0000313" key="6">
    <source>
        <dbReference type="EMBL" id="WNL12619.1"/>
    </source>
</evidence>
<dbReference type="GO" id="GO:0032259">
    <property type="term" value="P:methylation"/>
    <property type="evidence" value="ECO:0007669"/>
    <property type="project" value="UniProtKB-KW"/>
</dbReference>
<dbReference type="InterPro" id="IPR029063">
    <property type="entry name" value="SAM-dependent_MTases_sf"/>
</dbReference>
<dbReference type="EMBL" id="CP134844">
    <property type="protein sequence ID" value="WNL12619.1"/>
    <property type="molecule type" value="Genomic_DNA"/>
</dbReference>
<dbReference type="InterPro" id="IPR041698">
    <property type="entry name" value="Methyltransf_25"/>
</dbReference>
<dbReference type="AlphaFoldDB" id="A0AA96HZV1"/>
<evidence type="ECO:0000256" key="4">
    <source>
        <dbReference type="SAM" id="Coils"/>
    </source>
</evidence>
<dbReference type="Gene3D" id="3.40.50.150">
    <property type="entry name" value="Vaccinia Virus protein VP39"/>
    <property type="match status" value="1"/>
</dbReference>
<feature type="domain" description="Methyltransferase" evidence="5">
    <location>
        <begin position="43"/>
        <end position="137"/>
    </location>
</feature>
<dbReference type="Pfam" id="PF13649">
    <property type="entry name" value="Methyltransf_25"/>
    <property type="match status" value="1"/>
</dbReference>
<dbReference type="CDD" id="cd02440">
    <property type="entry name" value="AdoMet_MTases"/>
    <property type="match status" value="1"/>
</dbReference>
<keyword evidence="3" id="KW-0949">S-adenosyl-L-methionine</keyword>